<dbReference type="RefSeq" id="WP_131446674.1">
    <property type="nucleotide sequence ID" value="NZ_SJZB01000032.1"/>
</dbReference>
<gene>
    <name evidence="1" type="ORF">EZJ19_08755</name>
</gene>
<organism evidence="1 2">
    <name type="scientific">Parasulfuritortus cantonensis</name>
    <dbReference type="NCBI Taxonomy" id="2528202"/>
    <lineage>
        <taxon>Bacteria</taxon>
        <taxon>Pseudomonadati</taxon>
        <taxon>Pseudomonadota</taxon>
        <taxon>Betaproteobacteria</taxon>
        <taxon>Nitrosomonadales</taxon>
        <taxon>Thiobacillaceae</taxon>
        <taxon>Parasulfuritortus</taxon>
    </lineage>
</organism>
<keyword evidence="2" id="KW-1185">Reference proteome</keyword>
<dbReference type="Proteomes" id="UP000295443">
    <property type="component" value="Unassembled WGS sequence"/>
</dbReference>
<dbReference type="EMBL" id="SJZB01000032">
    <property type="protein sequence ID" value="TCJ14959.1"/>
    <property type="molecule type" value="Genomic_DNA"/>
</dbReference>
<evidence type="ECO:0000313" key="1">
    <source>
        <dbReference type="EMBL" id="TCJ14959.1"/>
    </source>
</evidence>
<sequence length="267" mass="29550">MSVPILDSSAWREYRGRPASLGANGTAHLAKIADGTGKLRDCFVKLLPLTYPSLLGEAIGWLLARASGLTCVPFAAIVIVPLSQLRQSTTLPLELNGIDYCPAWCCEVVAGKSLRQIHTWAFWLARRQCLHSKDARQIASFDVWTDLRDRNYGNVIRSANGGYIAIDHETILHDLLWPRTGKVFHSRSLLSEARKHLSYGDFRRFQVDMANAASKHAPGFNSVRTDIADIVTKIYPHLSATLTTEVLKTLDERAQAGWLANTLGVIA</sequence>
<protein>
    <recommendedName>
        <fullName evidence="3">PI3K/PI4K catalytic domain-containing protein</fullName>
    </recommendedName>
</protein>
<proteinExistence type="predicted"/>
<dbReference type="OrthoDB" id="9128719at2"/>
<reference evidence="1 2" key="1">
    <citation type="submission" date="2019-03" db="EMBL/GenBank/DDBJ databases">
        <title>Genome sequence of Thiobacillaceae bacterium LSR1, a sulfur-oxidizing bacterium isolated from freshwater sediment.</title>
        <authorList>
            <person name="Li S."/>
        </authorList>
    </citation>
    <scope>NUCLEOTIDE SEQUENCE [LARGE SCALE GENOMIC DNA]</scope>
    <source>
        <strain evidence="1 2">LSR1</strain>
    </source>
</reference>
<name>A0A4R1BD25_9PROT</name>
<evidence type="ECO:0000313" key="2">
    <source>
        <dbReference type="Proteomes" id="UP000295443"/>
    </source>
</evidence>
<evidence type="ECO:0008006" key="3">
    <source>
        <dbReference type="Google" id="ProtNLM"/>
    </source>
</evidence>
<accession>A0A4R1BD25</accession>
<dbReference type="AlphaFoldDB" id="A0A4R1BD25"/>
<comment type="caution">
    <text evidence="1">The sequence shown here is derived from an EMBL/GenBank/DDBJ whole genome shotgun (WGS) entry which is preliminary data.</text>
</comment>